<dbReference type="SMART" id="SM00448">
    <property type="entry name" value="REC"/>
    <property type="match status" value="1"/>
</dbReference>
<dbReference type="InterPro" id="IPR052893">
    <property type="entry name" value="TCS_response_regulator"/>
</dbReference>
<sequence>MQKLRSVLLVDDDPTNNFLNQRLLKRLNVADQVVVAENGQEALALLQPVGEAPAPTFPTLILLDIQMPIMNGIEFLQAYQLLPLAQRSKTTVIVLSTSVDARDLSRLDDLPAAGRLNKPLTPEKIASLLKLHFELQLPS</sequence>
<feature type="modified residue" description="4-aspartylphosphate" evidence="1">
    <location>
        <position position="64"/>
    </location>
</feature>
<feature type="domain" description="Response regulatory" evidence="2">
    <location>
        <begin position="6"/>
        <end position="133"/>
    </location>
</feature>
<dbReference type="SUPFAM" id="SSF52172">
    <property type="entry name" value="CheY-like"/>
    <property type="match status" value="1"/>
</dbReference>
<evidence type="ECO:0000256" key="1">
    <source>
        <dbReference type="PROSITE-ProRule" id="PRU00169"/>
    </source>
</evidence>
<dbReference type="InterPro" id="IPR001789">
    <property type="entry name" value="Sig_transdc_resp-reg_receiver"/>
</dbReference>
<evidence type="ECO:0000313" key="4">
    <source>
        <dbReference type="Proteomes" id="UP001501469"/>
    </source>
</evidence>
<dbReference type="Gene3D" id="3.40.50.2300">
    <property type="match status" value="1"/>
</dbReference>
<dbReference type="PANTHER" id="PTHR44520:SF2">
    <property type="entry name" value="RESPONSE REGULATOR RCP1"/>
    <property type="match status" value="1"/>
</dbReference>
<dbReference type="RefSeq" id="WP_345055850.1">
    <property type="nucleotide sequence ID" value="NZ_BAABDK010000022.1"/>
</dbReference>
<keyword evidence="1" id="KW-0597">Phosphoprotein</keyword>
<reference evidence="4" key="1">
    <citation type="journal article" date="2019" name="Int. J. Syst. Evol. Microbiol.">
        <title>The Global Catalogue of Microorganisms (GCM) 10K type strain sequencing project: providing services to taxonomists for standard genome sequencing and annotation.</title>
        <authorList>
            <consortium name="The Broad Institute Genomics Platform"/>
            <consortium name="The Broad Institute Genome Sequencing Center for Infectious Disease"/>
            <person name="Wu L."/>
            <person name="Ma J."/>
        </authorList>
    </citation>
    <scope>NUCLEOTIDE SEQUENCE [LARGE SCALE GENOMIC DNA]</scope>
    <source>
        <strain evidence="4">JCM 17225</strain>
    </source>
</reference>
<gene>
    <name evidence="3" type="ORF">GCM10022409_28910</name>
</gene>
<protein>
    <recommendedName>
        <fullName evidence="2">Response regulatory domain-containing protein</fullName>
    </recommendedName>
</protein>
<organism evidence="3 4">
    <name type="scientific">Hymenobacter glaciei</name>
    <dbReference type="NCBI Taxonomy" id="877209"/>
    <lineage>
        <taxon>Bacteria</taxon>
        <taxon>Pseudomonadati</taxon>
        <taxon>Bacteroidota</taxon>
        <taxon>Cytophagia</taxon>
        <taxon>Cytophagales</taxon>
        <taxon>Hymenobacteraceae</taxon>
        <taxon>Hymenobacter</taxon>
    </lineage>
</organism>
<dbReference type="EMBL" id="BAABDK010000022">
    <property type="protein sequence ID" value="GAA4041124.1"/>
    <property type="molecule type" value="Genomic_DNA"/>
</dbReference>
<dbReference type="Pfam" id="PF00072">
    <property type="entry name" value="Response_reg"/>
    <property type="match status" value="1"/>
</dbReference>
<evidence type="ECO:0000259" key="2">
    <source>
        <dbReference type="PROSITE" id="PS50110"/>
    </source>
</evidence>
<proteinExistence type="predicted"/>
<accession>A0ABP7UDS3</accession>
<comment type="caution">
    <text evidence="3">The sequence shown here is derived from an EMBL/GenBank/DDBJ whole genome shotgun (WGS) entry which is preliminary data.</text>
</comment>
<name>A0ABP7UDS3_9BACT</name>
<dbReference type="Proteomes" id="UP001501469">
    <property type="component" value="Unassembled WGS sequence"/>
</dbReference>
<keyword evidence="4" id="KW-1185">Reference proteome</keyword>
<dbReference type="PROSITE" id="PS50110">
    <property type="entry name" value="RESPONSE_REGULATORY"/>
    <property type="match status" value="1"/>
</dbReference>
<dbReference type="PANTHER" id="PTHR44520">
    <property type="entry name" value="RESPONSE REGULATOR RCP1-RELATED"/>
    <property type="match status" value="1"/>
</dbReference>
<dbReference type="InterPro" id="IPR011006">
    <property type="entry name" value="CheY-like_superfamily"/>
</dbReference>
<evidence type="ECO:0000313" key="3">
    <source>
        <dbReference type="EMBL" id="GAA4041124.1"/>
    </source>
</evidence>